<reference evidence="4 5" key="1">
    <citation type="submission" date="2018-05" db="EMBL/GenBank/DDBJ databases">
        <title>Genomic Encyclopedia of Type Strains, Phase IV (KMG-IV): sequencing the most valuable type-strain genomes for metagenomic binning, comparative biology and taxonomic classification.</title>
        <authorList>
            <person name="Goeker M."/>
        </authorList>
    </citation>
    <scope>NUCLEOTIDE SEQUENCE [LARGE SCALE GENOMIC DNA]</scope>
    <source>
        <strain evidence="4 5">DSM 6462</strain>
    </source>
</reference>
<keyword evidence="3" id="KW-0804">Transcription</keyword>
<dbReference type="GO" id="GO:0003700">
    <property type="term" value="F:DNA-binding transcription factor activity"/>
    <property type="evidence" value="ECO:0007669"/>
    <property type="project" value="InterPro"/>
</dbReference>
<dbReference type="InterPro" id="IPR036388">
    <property type="entry name" value="WH-like_DNA-bd_sf"/>
</dbReference>
<dbReference type="EMBL" id="QJJK01000001">
    <property type="protein sequence ID" value="PXW64520.1"/>
    <property type="molecule type" value="Genomic_DNA"/>
</dbReference>
<keyword evidence="1" id="KW-0805">Transcription regulation</keyword>
<dbReference type="InterPro" id="IPR036390">
    <property type="entry name" value="WH_DNA-bd_sf"/>
</dbReference>
<dbReference type="SMART" id="SM00347">
    <property type="entry name" value="HTH_MARR"/>
    <property type="match status" value="1"/>
</dbReference>
<keyword evidence="2" id="KW-0238">DNA-binding</keyword>
<proteinExistence type="predicted"/>
<evidence type="ECO:0000313" key="4">
    <source>
        <dbReference type="EMBL" id="PXW64520.1"/>
    </source>
</evidence>
<accession>A0A2V3UID0</accession>
<dbReference type="PROSITE" id="PS01117">
    <property type="entry name" value="HTH_MARR_1"/>
    <property type="match status" value="1"/>
</dbReference>
<dbReference type="InterPro" id="IPR023187">
    <property type="entry name" value="Tscrpt_reg_MarR-type_CS"/>
</dbReference>
<dbReference type="PANTHER" id="PTHR42756:SF1">
    <property type="entry name" value="TRANSCRIPTIONAL REPRESSOR OF EMRAB OPERON"/>
    <property type="match status" value="1"/>
</dbReference>
<dbReference type="PROSITE" id="PS50995">
    <property type="entry name" value="HTH_MARR_2"/>
    <property type="match status" value="1"/>
</dbReference>
<evidence type="ECO:0000256" key="3">
    <source>
        <dbReference type="ARBA" id="ARBA00023163"/>
    </source>
</evidence>
<organism evidence="4 5">
    <name type="scientific">Chelatococcus asaccharovorans</name>
    <dbReference type="NCBI Taxonomy" id="28210"/>
    <lineage>
        <taxon>Bacteria</taxon>
        <taxon>Pseudomonadati</taxon>
        <taxon>Pseudomonadota</taxon>
        <taxon>Alphaproteobacteria</taxon>
        <taxon>Hyphomicrobiales</taxon>
        <taxon>Chelatococcaceae</taxon>
        <taxon>Chelatococcus</taxon>
    </lineage>
</organism>
<dbReference type="InterPro" id="IPR000835">
    <property type="entry name" value="HTH_MarR-typ"/>
</dbReference>
<name>A0A2V3UID0_9HYPH</name>
<dbReference type="AlphaFoldDB" id="A0A2V3UID0"/>
<comment type="caution">
    <text evidence="4">The sequence shown here is derived from an EMBL/GenBank/DDBJ whole genome shotgun (WGS) entry which is preliminary data.</text>
</comment>
<dbReference type="SUPFAM" id="SSF46785">
    <property type="entry name" value="Winged helix' DNA-binding domain"/>
    <property type="match status" value="1"/>
</dbReference>
<keyword evidence="5" id="KW-1185">Reference proteome</keyword>
<evidence type="ECO:0000256" key="2">
    <source>
        <dbReference type="ARBA" id="ARBA00023125"/>
    </source>
</evidence>
<dbReference type="RefSeq" id="WP_110372592.1">
    <property type="nucleotide sequence ID" value="NZ_CAKNFN010000001.1"/>
</dbReference>
<sequence>MVSVRKEEASPRQDAVLGNEVLSELLKVRQRLINSFKEELRHQGVTLARARALLALSREGELTQTSVAAYLEIEGPSAVRLIDELEKSGLVLRQQDVNDRRIKKLLLTDKGRDMSQRLLDKWQEICDKTVFNIEIDDQRSLLTNMKAMLVNLRR</sequence>
<evidence type="ECO:0000256" key="1">
    <source>
        <dbReference type="ARBA" id="ARBA00023015"/>
    </source>
</evidence>
<protein>
    <submittedName>
        <fullName evidence="4">MarR family transcriptional regulator</fullName>
    </submittedName>
</protein>
<dbReference type="Proteomes" id="UP000248021">
    <property type="component" value="Unassembled WGS sequence"/>
</dbReference>
<gene>
    <name evidence="4" type="ORF">C7450_101275</name>
</gene>
<dbReference type="PRINTS" id="PR00598">
    <property type="entry name" value="HTHMARR"/>
</dbReference>
<evidence type="ECO:0000313" key="5">
    <source>
        <dbReference type="Proteomes" id="UP000248021"/>
    </source>
</evidence>
<dbReference type="PANTHER" id="PTHR42756">
    <property type="entry name" value="TRANSCRIPTIONAL REGULATOR, MARR"/>
    <property type="match status" value="1"/>
</dbReference>
<dbReference type="OrthoDB" id="7427954at2"/>
<dbReference type="Gene3D" id="1.10.10.10">
    <property type="entry name" value="Winged helix-like DNA-binding domain superfamily/Winged helix DNA-binding domain"/>
    <property type="match status" value="1"/>
</dbReference>
<dbReference type="GO" id="GO:0003677">
    <property type="term" value="F:DNA binding"/>
    <property type="evidence" value="ECO:0007669"/>
    <property type="project" value="UniProtKB-KW"/>
</dbReference>
<dbReference type="Pfam" id="PF12802">
    <property type="entry name" value="MarR_2"/>
    <property type="match status" value="1"/>
</dbReference>